<reference evidence="2" key="1">
    <citation type="submission" date="2021-10" db="EMBL/GenBank/DDBJ databases">
        <title>Tamlana sargassums sp. nov., and Tamlana laminarinivorans sp. nov., two new bacteria isolated from the brown alga.</title>
        <authorList>
            <person name="Li J."/>
        </authorList>
    </citation>
    <scope>NUCLEOTIDE SEQUENCE</scope>
    <source>
        <strain evidence="2">62-3</strain>
    </source>
</reference>
<protein>
    <recommendedName>
        <fullName evidence="4">Beta-carotene 15,15'-monooxygenase</fullName>
    </recommendedName>
</protein>
<name>A0A9X1IAN8_9FLAO</name>
<evidence type="ECO:0000256" key="1">
    <source>
        <dbReference type="SAM" id="Phobius"/>
    </source>
</evidence>
<sequence length="211" mass="24748">MDELDLLKKSWNTTQPEHKKLSVNDIYPMLHKKSSSIVKTLFYISIAELIFWLLINAIPVFYSDEHKQKLEALYQNDTLLTAITFLTYGIILVFIYLLYKSYQSISVTDSAKKLMENILKTRKIIKYYVLYNLVMAAVSLTIGFYYVLHNDVNLTEKITHLNNGQLVALYSVIIVVILIFVCIIWLFYKLIYGLLLKRLNRNYNELKQLDS</sequence>
<organism evidence="2 3">
    <name type="scientific">Neotamlana sargassicola</name>
    <dbReference type="NCBI Taxonomy" id="2883125"/>
    <lineage>
        <taxon>Bacteria</taxon>
        <taxon>Pseudomonadati</taxon>
        <taxon>Bacteroidota</taxon>
        <taxon>Flavobacteriia</taxon>
        <taxon>Flavobacteriales</taxon>
        <taxon>Flavobacteriaceae</taxon>
        <taxon>Neotamlana</taxon>
    </lineage>
</organism>
<feature type="transmembrane region" description="Helical" evidence="1">
    <location>
        <begin position="128"/>
        <end position="148"/>
    </location>
</feature>
<dbReference type="EMBL" id="JAJAPX010000006">
    <property type="protein sequence ID" value="MCB4809439.1"/>
    <property type="molecule type" value="Genomic_DNA"/>
</dbReference>
<feature type="transmembrane region" description="Helical" evidence="1">
    <location>
        <begin position="41"/>
        <end position="62"/>
    </location>
</feature>
<keyword evidence="1" id="KW-0812">Transmembrane</keyword>
<feature type="transmembrane region" description="Helical" evidence="1">
    <location>
        <begin position="82"/>
        <end position="99"/>
    </location>
</feature>
<keyword evidence="1" id="KW-0472">Membrane</keyword>
<evidence type="ECO:0000313" key="2">
    <source>
        <dbReference type="EMBL" id="MCB4809439.1"/>
    </source>
</evidence>
<dbReference type="AlphaFoldDB" id="A0A9X1IAN8"/>
<feature type="transmembrane region" description="Helical" evidence="1">
    <location>
        <begin position="168"/>
        <end position="188"/>
    </location>
</feature>
<keyword evidence="1" id="KW-1133">Transmembrane helix</keyword>
<dbReference type="RefSeq" id="WP_226696803.1">
    <property type="nucleotide sequence ID" value="NZ_JAJAPX010000006.1"/>
</dbReference>
<evidence type="ECO:0000313" key="3">
    <source>
        <dbReference type="Proteomes" id="UP001139286"/>
    </source>
</evidence>
<evidence type="ECO:0008006" key="4">
    <source>
        <dbReference type="Google" id="ProtNLM"/>
    </source>
</evidence>
<proteinExistence type="predicted"/>
<accession>A0A9X1IAN8</accession>
<gene>
    <name evidence="2" type="ORF">LG651_14380</name>
</gene>
<keyword evidence="3" id="KW-1185">Reference proteome</keyword>
<dbReference type="Proteomes" id="UP001139286">
    <property type="component" value="Unassembled WGS sequence"/>
</dbReference>
<comment type="caution">
    <text evidence="2">The sequence shown here is derived from an EMBL/GenBank/DDBJ whole genome shotgun (WGS) entry which is preliminary data.</text>
</comment>